<reference evidence="14 15" key="1">
    <citation type="journal article" date="2013" name="PLoS ONE">
        <title>Predicting the Proteins of Angomonas deanei, Strigomonas culicis and Their Respective Endosymbionts Reveals New Aspects of the Trypanosomatidae Family.</title>
        <authorList>
            <person name="Motta M.C."/>
            <person name="Martins A.C."/>
            <person name="de Souza S.S."/>
            <person name="Catta-Preta C.M."/>
            <person name="Silva R."/>
            <person name="Klein C.C."/>
            <person name="de Almeida L.G."/>
            <person name="de Lima Cunha O."/>
            <person name="Ciapina L.P."/>
            <person name="Brocchi M."/>
            <person name="Colabardini A.C."/>
            <person name="de Araujo Lima B."/>
            <person name="Machado C.R."/>
            <person name="de Almeida Soares C.M."/>
            <person name="Probst C.M."/>
            <person name="de Menezes C.B."/>
            <person name="Thompson C.E."/>
            <person name="Bartholomeu D.C."/>
            <person name="Gradia D.F."/>
            <person name="Pavoni D.P."/>
            <person name="Grisard E.C."/>
            <person name="Fantinatti-Garboggini F."/>
            <person name="Marchini F.K."/>
            <person name="Rodrigues-Luiz G.F."/>
            <person name="Wagner G."/>
            <person name="Goldman G.H."/>
            <person name="Fietto J.L."/>
            <person name="Elias M.C."/>
            <person name="Goldman M.H."/>
            <person name="Sagot M.F."/>
            <person name="Pereira M."/>
            <person name="Stoco P.H."/>
            <person name="de Mendonca-Neto R.P."/>
            <person name="Teixeira S.M."/>
            <person name="Maciel T.E."/>
            <person name="de Oliveira Mendes T.A."/>
            <person name="Urmenyi T.P."/>
            <person name="de Souza W."/>
            <person name="Schenkman S."/>
            <person name="de Vasconcelos A.T."/>
        </authorList>
    </citation>
    <scope>NUCLEOTIDE SEQUENCE [LARGE SCALE GENOMIC DNA]</scope>
</reference>
<dbReference type="OrthoDB" id="10263060at2759"/>
<evidence type="ECO:0000313" key="14">
    <source>
        <dbReference type="EMBL" id="EPY23978.1"/>
    </source>
</evidence>
<comment type="caution">
    <text evidence="14">The sequence shown here is derived from an EMBL/GenBank/DDBJ whole genome shotgun (WGS) entry which is preliminary data.</text>
</comment>
<evidence type="ECO:0000256" key="7">
    <source>
        <dbReference type="ARBA" id="ARBA00022794"/>
    </source>
</evidence>
<dbReference type="GO" id="GO:0005868">
    <property type="term" value="C:cytoplasmic dynein complex"/>
    <property type="evidence" value="ECO:0007669"/>
    <property type="project" value="InterPro"/>
</dbReference>
<evidence type="ECO:0000256" key="1">
    <source>
        <dbReference type="ARBA" id="ARBA00004138"/>
    </source>
</evidence>
<evidence type="ECO:0000256" key="5">
    <source>
        <dbReference type="ARBA" id="ARBA00022490"/>
    </source>
</evidence>
<dbReference type="PANTHER" id="PTHR13236">
    <property type="entry name" value="DYNEIN 2 LIGHT INTERMEDIATE CHAIN, ISOFORM 2"/>
    <property type="match status" value="1"/>
</dbReference>
<evidence type="ECO:0000256" key="13">
    <source>
        <dbReference type="SAM" id="MobiDB-lite"/>
    </source>
</evidence>
<keyword evidence="15" id="KW-1185">Reference proteome</keyword>
<keyword evidence="8" id="KW-0243">Dynein</keyword>
<keyword evidence="5" id="KW-0963">Cytoplasm</keyword>
<keyword evidence="12" id="KW-0966">Cell projection</keyword>
<keyword evidence="10" id="KW-0505">Motor protein</keyword>
<evidence type="ECO:0000256" key="4">
    <source>
        <dbReference type="ARBA" id="ARBA00022473"/>
    </source>
</evidence>
<feature type="region of interest" description="Disordered" evidence="13">
    <location>
        <begin position="34"/>
        <end position="56"/>
    </location>
</feature>
<evidence type="ECO:0000256" key="10">
    <source>
        <dbReference type="ARBA" id="ARBA00023175"/>
    </source>
</evidence>
<keyword evidence="11" id="KW-0206">Cytoskeleton</keyword>
<feature type="region of interest" description="Disordered" evidence="13">
    <location>
        <begin position="308"/>
        <end position="330"/>
    </location>
</feature>
<sequence length="330" mass="35927">MSPDVIHALVVGVVVDVGPEAWVCNQGFYLNTNANTAPTATGRGRPSITSPNNRSLSGTVAVHPAVAAWDTAVYWLQRTDARAHELFERMRAKGSKTPEKLQQRALRQVGGADHPDVKRMRLSGVPTVLVVNKMDLFHDNTTKAKQLAKCFRYLAHVFGAHLVFTSDADSLKFKLLMHHVLFQSPLDAKLLNEDCERDTVLLTADRDTFVDIGEPTGGGKLGGGGSSYASGDVDLDRWRAYLEGCFPPPTEEERQALLNANANATSASAGTAAGANAAVINKAFLPQLYVQGEGGYGEPVIDALRRQKDEELEQYRRANKGKRDKKETKG</sequence>
<keyword evidence="6" id="KW-0493">Microtubule</keyword>
<dbReference type="GO" id="GO:0035721">
    <property type="term" value="P:intraciliary retrograde transport"/>
    <property type="evidence" value="ECO:0007669"/>
    <property type="project" value="InterPro"/>
</dbReference>
<evidence type="ECO:0000256" key="12">
    <source>
        <dbReference type="ARBA" id="ARBA00023273"/>
    </source>
</evidence>
<protein>
    <submittedName>
        <fullName evidence="14">Dynein light intermediate chain 2, cytosolic</fullName>
    </submittedName>
</protein>
<dbReference type="AlphaFoldDB" id="S9U4V9"/>
<dbReference type="GO" id="GO:0005874">
    <property type="term" value="C:microtubule"/>
    <property type="evidence" value="ECO:0007669"/>
    <property type="project" value="UniProtKB-KW"/>
</dbReference>
<dbReference type="GO" id="GO:0005930">
    <property type="term" value="C:axoneme"/>
    <property type="evidence" value="ECO:0007669"/>
    <property type="project" value="TreeGrafter"/>
</dbReference>
<name>S9U4V9_9TRYP</name>
<dbReference type="GO" id="GO:0036064">
    <property type="term" value="C:ciliary basal body"/>
    <property type="evidence" value="ECO:0007669"/>
    <property type="project" value="TreeGrafter"/>
</dbReference>
<comment type="similarity">
    <text evidence="3">Belongs to the dynein light intermediate chain family.</text>
</comment>
<comment type="subcellular location">
    <subcellularLocation>
        <location evidence="1">Cell projection</location>
        <location evidence="1">Cilium</location>
    </subcellularLocation>
    <subcellularLocation>
        <location evidence="2">Cytoplasm</location>
        <location evidence="2">Cytoskeleton</location>
    </subcellularLocation>
</comment>
<organism evidence="14 15">
    <name type="scientific">Strigomonas culicis</name>
    <dbReference type="NCBI Taxonomy" id="28005"/>
    <lineage>
        <taxon>Eukaryota</taxon>
        <taxon>Discoba</taxon>
        <taxon>Euglenozoa</taxon>
        <taxon>Kinetoplastea</taxon>
        <taxon>Metakinetoplastina</taxon>
        <taxon>Trypanosomatida</taxon>
        <taxon>Trypanosomatidae</taxon>
        <taxon>Strigomonadinae</taxon>
        <taxon>Strigomonas</taxon>
    </lineage>
</organism>
<keyword evidence="4" id="KW-0217">Developmental protein</keyword>
<evidence type="ECO:0000256" key="9">
    <source>
        <dbReference type="ARBA" id="ARBA00023069"/>
    </source>
</evidence>
<dbReference type="GO" id="GO:0035735">
    <property type="term" value="P:intraciliary transport involved in cilium assembly"/>
    <property type="evidence" value="ECO:0007669"/>
    <property type="project" value="InterPro"/>
</dbReference>
<accession>S9U4V9</accession>
<feature type="compositionally biased region" description="Polar residues" evidence="13">
    <location>
        <begin position="47"/>
        <end position="56"/>
    </location>
</feature>
<evidence type="ECO:0000313" key="15">
    <source>
        <dbReference type="Proteomes" id="UP000015354"/>
    </source>
</evidence>
<dbReference type="EMBL" id="ATMH01007371">
    <property type="protein sequence ID" value="EPY23978.1"/>
    <property type="molecule type" value="Genomic_DNA"/>
</dbReference>
<evidence type="ECO:0000256" key="2">
    <source>
        <dbReference type="ARBA" id="ARBA00004245"/>
    </source>
</evidence>
<keyword evidence="9" id="KW-0969">Cilium</keyword>
<keyword evidence="7" id="KW-0970">Cilium biogenesis/degradation</keyword>
<evidence type="ECO:0000256" key="3">
    <source>
        <dbReference type="ARBA" id="ARBA00006831"/>
    </source>
</evidence>
<evidence type="ECO:0000256" key="11">
    <source>
        <dbReference type="ARBA" id="ARBA00023212"/>
    </source>
</evidence>
<dbReference type="InterPro" id="IPR040045">
    <property type="entry name" value="DYNC2LI1"/>
</dbReference>
<evidence type="ECO:0000256" key="8">
    <source>
        <dbReference type="ARBA" id="ARBA00023017"/>
    </source>
</evidence>
<dbReference type="GO" id="GO:0045504">
    <property type="term" value="F:dynein heavy chain binding"/>
    <property type="evidence" value="ECO:0007669"/>
    <property type="project" value="TreeGrafter"/>
</dbReference>
<dbReference type="PANTHER" id="PTHR13236:SF0">
    <property type="entry name" value="CYTOPLASMIC DYNEIN 2 LIGHT INTERMEDIATE CHAIN 1"/>
    <property type="match status" value="1"/>
</dbReference>
<gene>
    <name evidence="14" type="ORF">STCU_07371</name>
</gene>
<proteinExistence type="inferred from homology"/>
<dbReference type="Proteomes" id="UP000015354">
    <property type="component" value="Unassembled WGS sequence"/>
</dbReference>
<evidence type="ECO:0000256" key="6">
    <source>
        <dbReference type="ARBA" id="ARBA00022701"/>
    </source>
</evidence>